<dbReference type="AlphaFoldDB" id="A0A8C8UQX5"/>
<evidence type="ECO:0000256" key="1">
    <source>
        <dbReference type="ARBA" id="ARBA00004613"/>
    </source>
</evidence>
<name>A0A8C8UQX5_PERMB</name>
<dbReference type="PANTHER" id="PTHR14037:SF4">
    <property type="entry name" value="MAMMAGLOBIN-B"/>
    <property type="match status" value="1"/>
</dbReference>
<reference evidence="5" key="1">
    <citation type="submission" date="2018-10" db="EMBL/GenBank/DDBJ databases">
        <title>Improved assembly of the deer mouse Peromyscus maniculatus genome.</title>
        <authorList>
            <person name="Lassance J.-M."/>
            <person name="Hoekstra H.E."/>
        </authorList>
    </citation>
    <scope>NUCLEOTIDE SEQUENCE [LARGE SCALE GENOMIC DNA]</scope>
</reference>
<feature type="signal peptide" evidence="3">
    <location>
        <begin position="1"/>
        <end position="18"/>
    </location>
</feature>
<protein>
    <submittedName>
        <fullName evidence="4">Uncharacterized protein</fullName>
    </submittedName>
</protein>
<dbReference type="GO" id="GO:0030521">
    <property type="term" value="P:androgen receptor signaling pathway"/>
    <property type="evidence" value="ECO:0007669"/>
    <property type="project" value="TreeGrafter"/>
</dbReference>
<reference evidence="4" key="3">
    <citation type="submission" date="2025-09" db="UniProtKB">
        <authorList>
            <consortium name="Ensembl"/>
        </authorList>
    </citation>
    <scope>IDENTIFICATION</scope>
</reference>
<dbReference type="Proteomes" id="UP000694547">
    <property type="component" value="Unassembled WGS sequence"/>
</dbReference>
<proteinExistence type="predicted"/>
<dbReference type="Pfam" id="PF01099">
    <property type="entry name" value="Uteroglobin"/>
    <property type="match status" value="1"/>
</dbReference>
<keyword evidence="5" id="KW-1185">Reference proteome</keyword>
<keyword evidence="2" id="KW-0964">Secreted</keyword>
<dbReference type="GO" id="GO:0005615">
    <property type="term" value="C:extracellular space"/>
    <property type="evidence" value="ECO:0007669"/>
    <property type="project" value="TreeGrafter"/>
</dbReference>
<dbReference type="PROSITE" id="PS51257">
    <property type="entry name" value="PROKAR_LIPOPROTEIN"/>
    <property type="match status" value="1"/>
</dbReference>
<evidence type="ECO:0000256" key="3">
    <source>
        <dbReference type="SAM" id="SignalP"/>
    </source>
</evidence>
<feature type="chain" id="PRO_5034094363" evidence="3">
    <location>
        <begin position="19"/>
        <end position="93"/>
    </location>
</feature>
<evidence type="ECO:0000313" key="5">
    <source>
        <dbReference type="Proteomes" id="UP000694547"/>
    </source>
</evidence>
<evidence type="ECO:0000313" key="4">
    <source>
        <dbReference type="Ensembl" id="ENSPEMP00000033303.1"/>
    </source>
</evidence>
<dbReference type="InterPro" id="IPR016126">
    <property type="entry name" value="Secretoglobin"/>
</dbReference>
<dbReference type="GeneTree" id="ENSGT00390000013802"/>
<dbReference type="Ensembl" id="ENSPEMT00000035439.1">
    <property type="protein sequence ID" value="ENSPEMP00000033303.1"/>
    <property type="gene ID" value="ENSPEMG00000026116.1"/>
</dbReference>
<dbReference type="InterPro" id="IPR035960">
    <property type="entry name" value="Secretoglobin_sf"/>
</dbReference>
<evidence type="ECO:0000256" key="2">
    <source>
        <dbReference type="ARBA" id="ARBA00022525"/>
    </source>
</evidence>
<accession>A0A8C8UQX5</accession>
<organism evidence="4 5">
    <name type="scientific">Peromyscus maniculatus bairdii</name>
    <name type="common">Prairie deer mouse</name>
    <dbReference type="NCBI Taxonomy" id="230844"/>
    <lineage>
        <taxon>Eukaryota</taxon>
        <taxon>Metazoa</taxon>
        <taxon>Chordata</taxon>
        <taxon>Craniata</taxon>
        <taxon>Vertebrata</taxon>
        <taxon>Euteleostomi</taxon>
        <taxon>Mammalia</taxon>
        <taxon>Eutheria</taxon>
        <taxon>Euarchontoglires</taxon>
        <taxon>Glires</taxon>
        <taxon>Rodentia</taxon>
        <taxon>Myomorpha</taxon>
        <taxon>Muroidea</taxon>
        <taxon>Cricetidae</taxon>
        <taxon>Neotominae</taxon>
        <taxon>Peromyscus</taxon>
    </lineage>
</organism>
<comment type="subcellular location">
    <subcellularLocation>
        <location evidence="1">Secreted</location>
    </subcellularLocation>
</comment>
<dbReference type="PANTHER" id="PTHR14037">
    <property type="entry name" value="MAMMAGLOBIN-RELATED"/>
    <property type="match status" value="1"/>
</dbReference>
<reference evidence="4" key="2">
    <citation type="submission" date="2025-08" db="UniProtKB">
        <authorList>
            <consortium name="Ensembl"/>
        </authorList>
    </citation>
    <scope>IDENTIFICATION</scope>
</reference>
<sequence length="93" mass="10252">MKLAVVFILAAIPICCYASSSGCSMLDNIIESTIDPAVSVEDYHATIDEATTLPYHKGAVTKFKQCFLDQSNETLQNVQVMVVIIDFPFFCII</sequence>
<dbReference type="SUPFAM" id="SSF48201">
    <property type="entry name" value="Uteroglobin-like"/>
    <property type="match status" value="1"/>
</dbReference>
<keyword evidence="3" id="KW-0732">Signal</keyword>
<dbReference type="PROSITE" id="PS51311">
    <property type="entry name" value="SCGB"/>
    <property type="match status" value="1"/>
</dbReference>